<gene>
    <name evidence="1" type="ORF">LCGC14_2581160</name>
</gene>
<proteinExistence type="predicted"/>
<reference evidence="1" key="1">
    <citation type="journal article" date="2015" name="Nature">
        <title>Complex archaea that bridge the gap between prokaryotes and eukaryotes.</title>
        <authorList>
            <person name="Spang A."/>
            <person name="Saw J.H."/>
            <person name="Jorgensen S.L."/>
            <person name="Zaremba-Niedzwiedzka K."/>
            <person name="Martijn J."/>
            <person name="Lind A.E."/>
            <person name="van Eijk R."/>
            <person name="Schleper C."/>
            <person name="Guy L."/>
            <person name="Ettema T.J."/>
        </authorList>
    </citation>
    <scope>NUCLEOTIDE SEQUENCE</scope>
</reference>
<dbReference type="AlphaFoldDB" id="A0A0F9B2A1"/>
<dbReference type="EMBL" id="LAZR01043095">
    <property type="protein sequence ID" value="KKL07917.1"/>
    <property type="molecule type" value="Genomic_DNA"/>
</dbReference>
<name>A0A0F9B2A1_9ZZZZ</name>
<evidence type="ECO:0000313" key="1">
    <source>
        <dbReference type="EMBL" id="KKL07917.1"/>
    </source>
</evidence>
<sequence>MILIIDKNIKKERIIKNFIKTYRKNACNTLCNNSTMGRKTIPQSISFQPDVWNFLKERKNISTIVNEAVREYRKIRTTPELKIKMLKIKKKEHAQEIYKISEEIKDLEEK</sequence>
<protein>
    <submittedName>
        <fullName evidence="1">Uncharacterized protein</fullName>
    </submittedName>
</protein>
<organism evidence="1">
    <name type="scientific">marine sediment metagenome</name>
    <dbReference type="NCBI Taxonomy" id="412755"/>
    <lineage>
        <taxon>unclassified sequences</taxon>
        <taxon>metagenomes</taxon>
        <taxon>ecological metagenomes</taxon>
    </lineage>
</organism>
<accession>A0A0F9B2A1</accession>
<comment type="caution">
    <text evidence="1">The sequence shown here is derived from an EMBL/GenBank/DDBJ whole genome shotgun (WGS) entry which is preliminary data.</text>
</comment>